<dbReference type="PROSITE" id="PS50297">
    <property type="entry name" value="ANK_REP_REGION"/>
    <property type="match status" value="1"/>
</dbReference>
<dbReference type="EMBL" id="CAXKWB010010756">
    <property type="protein sequence ID" value="CAL4099109.1"/>
    <property type="molecule type" value="Genomic_DNA"/>
</dbReference>
<keyword evidence="6" id="KW-1185">Reference proteome</keyword>
<dbReference type="PANTHER" id="PTHR24136">
    <property type="entry name" value="SOWAH (DROSOPHILA) HOMOLOG"/>
    <property type="match status" value="1"/>
</dbReference>
<dbReference type="PROSITE" id="PS50088">
    <property type="entry name" value="ANK_REPEAT"/>
    <property type="match status" value="2"/>
</dbReference>
<reference evidence="5 6" key="1">
    <citation type="submission" date="2024-05" db="EMBL/GenBank/DDBJ databases">
        <authorList>
            <person name="Wallberg A."/>
        </authorList>
    </citation>
    <scope>NUCLEOTIDE SEQUENCE [LARGE SCALE GENOMIC DNA]</scope>
</reference>
<name>A0AAV2QS18_MEGNR</name>
<comment type="caution">
    <text evidence="5">The sequence shown here is derived from an EMBL/GenBank/DDBJ whole genome shotgun (WGS) entry which is preliminary data.</text>
</comment>
<evidence type="ECO:0000256" key="2">
    <source>
        <dbReference type="ARBA" id="ARBA00022737"/>
    </source>
</evidence>
<keyword evidence="2" id="KW-0677">Repeat</keyword>
<organism evidence="5 6">
    <name type="scientific">Meganyctiphanes norvegica</name>
    <name type="common">Northern krill</name>
    <name type="synonym">Thysanopoda norvegica</name>
    <dbReference type="NCBI Taxonomy" id="48144"/>
    <lineage>
        <taxon>Eukaryota</taxon>
        <taxon>Metazoa</taxon>
        <taxon>Ecdysozoa</taxon>
        <taxon>Arthropoda</taxon>
        <taxon>Crustacea</taxon>
        <taxon>Multicrustacea</taxon>
        <taxon>Malacostraca</taxon>
        <taxon>Eumalacostraca</taxon>
        <taxon>Eucarida</taxon>
        <taxon>Euphausiacea</taxon>
        <taxon>Euphausiidae</taxon>
        <taxon>Meganyctiphanes</taxon>
    </lineage>
</organism>
<evidence type="ECO:0000256" key="3">
    <source>
        <dbReference type="ARBA" id="ARBA00023043"/>
    </source>
</evidence>
<dbReference type="SMART" id="SM00248">
    <property type="entry name" value="ANK"/>
    <property type="match status" value="2"/>
</dbReference>
<feature type="repeat" description="ANK" evidence="4">
    <location>
        <begin position="112"/>
        <end position="144"/>
    </location>
</feature>
<dbReference type="Gene3D" id="1.25.40.20">
    <property type="entry name" value="Ankyrin repeat-containing domain"/>
    <property type="match status" value="2"/>
</dbReference>
<evidence type="ECO:0000256" key="4">
    <source>
        <dbReference type="PROSITE-ProRule" id="PRU00023"/>
    </source>
</evidence>
<sequence length="144" mass="15346">ENHMVEWLLQQGVNVAAADRVGDTPADDAELRGHNKLATYIREHTAVAATITPVAAQITSRLRSALARGDNEWVAALRLGVPILTVAAHEGYLDLVSALLEANANIEYRGDFRVAPLAKAVASGHTLIVEKLLSYGADVHASST</sequence>
<keyword evidence="3 4" id="KW-0040">ANK repeat</keyword>
<feature type="non-terminal residue" evidence="5">
    <location>
        <position position="1"/>
    </location>
</feature>
<dbReference type="InterPro" id="IPR036770">
    <property type="entry name" value="Ankyrin_rpt-contain_sf"/>
</dbReference>
<evidence type="ECO:0008006" key="7">
    <source>
        <dbReference type="Google" id="ProtNLM"/>
    </source>
</evidence>
<evidence type="ECO:0000313" key="5">
    <source>
        <dbReference type="EMBL" id="CAL4099109.1"/>
    </source>
</evidence>
<dbReference type="GO" id="GO:0016567">
    <property type="term" value="P:protein ubiquitination"/>
    <property type="evidence" value="ECO:0007669"/>
    <property type="project" value="TreeGrafter"/>
</dbReference>
<dbReference type="Pfam" id="PF12796">
    <property type="entry name" value="Ank_2"/>
    <property type="match status" value="1"/>
</dbReference>
<feature type="repeat" description="ANK" evidence="4">
    <location>
        <begin position="79"/>
        <end position="111"/>
    </location>
</feature>
<dbReference type="AlphaFoldDB" id="A0AAV2QS18"/>
<evidence type="ECO:0000256" key="1">
    <source>
        <dbReference type="ARBA" id="ARBA00005949"/>
    </source>
</evidence>
<feature type="non-terminal residue" evidence="5">
    <location>
        <position position="144"/>
    </location>
</feature>
<dbReference type="GO" id="GO:0045732">
    <property type="term" value="P:positive regulation of protein catabolic process"/>
    <property type="evidence" value="ECO:0007669"/>
    <property type="project" value="TreeGrafter"/>
</dbReference>
<accession>A0AAV2QS18</accession>
<protein>
    <recommendedName>
        <fullName evidence="7">Ankyrin</fullName>
    </recommendedName>
</protein>
<comment type="similarity">
    <text evidence="1">Belongs to the ankyrin SOCS box (ASB) family.</text>
</comment>
<evidence type="ECO:0000313" key="6">
    <source>
        <dbReference type="Proteomes" id="UP001497623"/>
    </source>
</evidence>
<dbReference type="InterPro" id="IPR002110">
    <property type="entry name" value="Ankyrin_rpt"/>
</dbReference>
<dbReference type="PANTHER" id="PTHR24136:SF15">
    <property type="entry name" value="ANK_REP_REGION DOMAIN-CONTAINING PROTEIN"/>
    <property type="match status" value="1"/>
</dbReference>
<proteinExistence type="inferred from homology"/>
<gene>
    <name evidence="5" type="ORF">MNOR_LOCUS16400</name>
</gene>
<dbReference type="SUPFAM" id="SSF48403">
    <property type="entry name" value="Ankyrin repeat"/>
    <property type="match status" value="1"/>
</dbReference>
<dbReference type="Proteomes" id="UP001497623">
    <property type="component" value="Unassembled WGS sequence"/>
</dbReference>
<dbReference type="InterPro" id="IPR051573">
    <property type="entry name" value="Ankyrin-SOCS_box_domain"/>
</dbReference>